<name>A0ABZ2RTW3_9BACT</name>
<proteinExistence type="predicted"/>
<feature type="domain" description="YgjP-like metallopeptidase" evidence="1">
    <location>
        <begin position="135"/>
        <end position="261"/>
    </location>
</feature>
<evidence type="ECO:0000313" key="3">
    <source>
        <dbReference type="Proteomes" id="UP001460679"/>
    </source>
</evidence>
<keyword evidence="3" id="KW-1185">Reference proteome</keyword>
<evidence type="ECO:0000259" key="1">
    <source>
        <dbReference type="Pfam" id="PF01863"/>
    </source>
</evidence>
<dbReference type="PANTHER" id="PTHR30399">
    <property type="entry name" value="UNCHARACTERIZED PROTEIN YGJP"/>
    <property type="match status" value="1"/>
</dbReference>
<dbReference type="Pfam" id="PF01863">
    <property type="entry name" value="YgjP-like"/>
    <property type="match status" value="1"/>
</dbReference>
<protein>
    <submittedName>
        <fullName evidence="2">M48 family metallopeptidase</fullName>
    </submittedName>
</protein>
<organism evidence="2 3">
    <name type="scientific">[Mycoplasma] gypis</name>
    <dbReference type="NCBI Taxonomy" id="92404"/>
    <lineage>
        <taxon>Bacteria</taxon>
        <taxon>Bacillati</taxon>
        <taxon>Mycoplasmatota</taxon>
        <taxon>Mycoplasmoidales</taxon>
        <taxon>Metamycoplasmataceae</taxon>
        <taxon>Metamycoplasma</taxon>
    </lineage>
</organism>
<dbReference type="EMBL" id="CP148066">
    <property type="protein sequence ID" value="WXL28161.1"/>
    <property type="molecule type" value="Genomic_DNA"/>
</dbReference>
<evidence type="ECO:0000313" key="2">
    <source>
        <dbReference type="EMBL" id="WXL28161.1"/>
    </source>
</evidence>
<dbReference type="RefSeq" id="WP_205498352.1">
    <property type="nucleotide sequence ID" value="NZ_CP148066.1"/>
</dbReference>
<dbReference type="CDD" id="cd07344">
    <property type="entry name" value="M48_yhfN_like"/>
    <property type="match status" value="1"/>
</dbReference>
<dbReference type="InterPro" id="IPR053136">
    <property type="entry name" value="UTP_pyrophosphatase-like"/>
</dbReference>
<dbReference type="Proteomes" id="UP001460679">
    <property type="component" value="Chromosome"/>
</dbReference>
<reference evidence="2" key="1">
    <citation type="submission" date="2024-03" db="EMBL/GenBank/DDBJ databases">
        <title>Complete genome sequence of Mycoplasma gypis type strain B1/T1.</title>
        <authorList>
            <person name="Spergser J."/>
        </authorList>
    </citation>
    <scope>NUCLEOTIDE SEQUENCE [LARGE SCALE GENOMIC DNA]</scope>
    <source>
        <strain evidence="2">B1/T1</strain>
    </source>
</reference>
<sequence length="268" mass="31942">MNLSSLKKFTLTIENYNIDIYVFENKQKSVRLKLIDGNWILFKPSKIKLDDVKNSAYEFIIKNKKRILIQDFQSKQLLSPPNEIKKYIFGNIISFYFVFDDCLFLWNQITNQKEFLTNSKNLKKLQKLDVNNGLYIERILNSKLNNDINIQKMTKNIEKYQKQVLLNYVIKRQEELKSLMGLDVEIKETKITKANGYFGKNIRSKQAIWYSLQLLSYSKEIIDYVIVHELAHFIEFNHSAKFYKIIAKVIPNYKEVLYYLKNGIFNKE</sequence>
<gene>
    <name evidence="2" type="ORF">WG616_02200</name>
</gene>
<dbReference type="Gene3D" id="3.30.2010.10">
    <property type="entry name" value="Metalloproteases ('zincins'), catalytic domain"/>
    <property type="match status" value="1"/>
</dbReference>
<dbReference type="InterPro" id="IPR002725">
    <property type="entry name" value="YgjP-like_metallopeptidase"/>
</dbReference>
<accession>A0ABZ2RTW3</accession>
<dbReference type="PANTHER" id="PTHR30399:SF1">
    <property type="entry name" value="UTP PYROPHOSPHATASE"/>
    <property type="match status" value="1"/>
</dbReference>